<sequence>MSNEAFTEPTTEYWQEILPETEVAPSPWKFGYPARLPDQRILRLPIRALNADEAVASLIINQAAICVTDELSGFLVNQVRPFNPDVIVGLPTLGLSLAPIIAKGLGHKRYVPLGYSRKFWYADSLSTEISSITSPLGEKKLYLDPNQVSLLKGKKVMIVDDAVSSGKTLKASWDFLEAVGCAVVGCGVVMNQGSRWKGVLGEEKAGKVCWVFECPLLKRVDDGWDIRE</sequence>
<reference evidence="2" key="1">
    <citation type="submission" date="2021-02" db="EMBL/GenBank/DDBJ databases">
        <title>Genome sequence Cadophora malorum strain M34.</title>
        <authorList>
            <person name="Stefanovic E."/>
            <person name="Vu D."/>
            <person name="Scully C."/>
            <person name="Dijksterhuis J."/>
            <person name="Roader J."/>
            <person name="Houbraken J."/>
        </authorList>
    </citation>
    <scope>NUCLEOTIDE SEQUENCE</scope>
    <source>
        <strain evidence="2">M34</strain>
    </source>
</reference>
<gene>
    <name evidence="2" type="ORF">IFR04_000647</name>
</gene>
<evidence type="ECO:0000313" key="3">
    <source>
        <dbReference type="Proteomes" id="UP000664132"/>
    </source>
</evidence>
<dbReference type="CDD" id="cd06223">
    <property type="entry name" value="PRTases_typeI"/>
    <property type="match status" value="1"/>
</dbReference>
<dbReference type="EMBL" id="JAFJYH010000004">
    <property type="protein sequence ID" value="KAG4426181.1"/>
    <property type="molecule type" value="Genomic_DNA"/>
</dbReference>
<evidence type="ECO:0000313" key="2">
    <source>
        <dbReference type="EMBL" id="KAG4426181.1"/>
    </source>
</evidence>
<dbReference type="Proteomes" id="UP000664132">
    <property type="component" value="Unassembled WGS sequence"/>
</dbReference>
<dbReference type="Gene3D" id="3.40.50.2020">
    <property type="match status" value="1"/>
</dbReference>
<proteinExistence type="predicted"/>
<organism evidence="2 3">
    <name type="scientific">Cadophora malorum</name>
    <dbReference type="NCBI Taxonomy" id="108018"/>
    <lineage>
        <taxon>Eukaryota</taxon>
        <taxon>Fungi</taxon>
        <taxon>Dikarya</taxon>
        <taxon>Ascomycota</taxon>
        <taxon>Pezizomycotina</taxon>
        <taxon>Leotiomycetes</taxon>
        <taxon>Helotiales</taxon>
        <taxon>Ploettnerulaceae</taxon>
        <taxon>Cadophora</taxon>
    </lineage>
</organism>
<dbReference type="InterPro" id="IPR029057">
    <property type="entry name" value="PRTase-like"/>
</dbReference>
<keyword evidence="3" id="KW-1185">Reference proteome</keyword>
<dbReference type="PANTHER" id="PTHR43218">
    <property type="entry name" value="PHOSPHORIBOSYLTRANSFERASE-RELATED"/>
    <property type="match status" value="1"/>
</dbReference>
<dbReference type="OrthoDB" id="363185at2759"/>
<dbReference type="PANTHER" id="PTHR43218:SF1">
    <property type="entry name" value="PHOSPHORIBOSYLTRANSFERASE"/>
    <property type="match status" value="1"/>
</dbReference>
<protein>
    <recommendedName>
        <fullName evidence="1">Phosphoribosyltransferase domain-containing protein</fullName>
    </recommendedName>
</protein>
<feature type="domain" description="Phosphoribosyltransferase" evidence="1">
    <location>
        <begin position="61"/>
        <end position="199"/>
    </location>
</feature>
<dbReference type="InterPro" id="IPR000836">
    <property type="entry name" value="PRTase_dom"/>
</dbReference>
<dbReference type="Pfam" id="PF00156">
    <property type="entry name" value="Pribosyltran"/>
    <property type="match status" value="1"/>
</dbReference>
<dbReference type="SUPFAM" id="SSF53271">
    <property type="entry name" value="PRTase-like"/>
    <property type="match status" value="1"/>
</dbReference>
<dbReference type="NCBIfam" id="NF004689">
    <property type="entry name" value="PRK06031.1"/>
    <property type="match status" value="1"/>
</dbReference>
<name>A0A8H7WK39_9HELO</name>
<accession>A0A8H7WK39</accession>
<evidence type="ECO:0000259" key="1">
    <source>
        <dbReference type="Pfam" id="PF00156"/>
    </source>
</evidence>
<comment type="caution">
    <text evidence="2">The sequence shown here is derived from an EMBL/GenBank/DDBJ whole genome shotgun (WGS) entry which is preliminary data.</text>
</comment>
<dbReference type="AlphaFoldDB" id="A0A8H7WK39"/>